<accession>A0A4U1L540</accession>
<evidence type="ECO:0000259" key="2">
    <source>
        <dbReference type="Pfam" id="PF05065"/>
    </source>
</evidence>
<dbReference type="InterPro" id="IPR054612">
    <property type="entry name" value="Phage_capsid-like_C"/>
</dbReference>
<dbReference type="RefSeq" id="WP_136943989.1">
    <property type="nucleotide sequence ID" value="NZ_SWKR01000002.1"/>
</dbReference>
<evidence type="ECO:0000313" key="4">
    <source>
        <dbReference type="Proteomes" id="UP000309138"/>
    </source>
</evidence>
<comment type="caution">
    <text evidence="3">The sequence shown here is derived from an EMBL/GenBank/DDBJ whole genome shotgun (WGS) entry which is preliminary data.</text>
</comment>
<comment type="subcellular location">
    <subcellularLocation>
        <location evidence="1">Virion</location>
    </subcellularLocation>
</comment>
<dbReference type="Proteomes" id="UP000309138">
    <property type="component" value="Unassembled WGS sequence"/>
</dbReference>
<evidence type="ECO:0000256" key="1">
    <source>
        <dbReference type="ARBA" id="ARBA00004328"/>
    </source>
</evidence>
<feature type="domain" description="Phage capsid-like C-terminal" evidence="2">
    <location>
        <begin position="71"/>
        <end position="291"/>
    </location>
</feature>
<reference evidence="3 4" key="1">
    <citation type="submission" date="2019-04" db="EMBL/GenBank/DDBJ databases">
        <authorList>
            <person name="Yang Y."/>
            <person name="Wei D."/>
        </authorList>
    </citation>
    <scope>NUCLEOTIDE SEQUENCE [LARGE SCALE GENOMIC DNA]</scope>
    <source>
        <strain evidence="3 4">L-1-4w-11</strain>
    </source>
</reference>
<dbReference type="NCBIfam" id="TIGR01554">
    <property type="entry name" value="major_cap_HK97"/>
    <property type="match status" value="1"/>
</dbReference>
<dbReference type="OrthoDB" id="9804926at2"/>
<dbReference type="EMBL" id="SWKR01000002">
    <property type="protein sequence ID" value="TKD52057.1"/>
    <property type="molecule type" value="Genomic_DNA"/>
</dbReference>
<gene>
    <name evidence="3" type="ORF">FBR43_15940</name>
</gene>
<organism evidence="3 4">
    <name type="scientific">Sphingomonas baiyangensis</name>
    <dbReference type="NCBI Taxonomy" id="2572576"/>
    <lineage>
        <taxon>Bacteria</taxon>
        <taxon>Pseudomonadati</taxon>
        <taxon>Pseudomonadota</taxon>
        <taxon>Alphaproteobacteria</taxon>
        <taxon>Sphingomonadales</taxon>
        <taxon>Sphingomonadaceae</taxon>
        <taxon>Sphingomonas</taxon>
    </lineage>
</organism>
<dbReference type="Pfam" id="PF05065">
    <property type="entry name" value="Phage_capsid"/>
    <property type="match status" value="1"/>
</dbReference>
<evidence type="ECO:0000313" key="3">
    <source>
        <dbReference type="EMBL" id="TKD52057.1"/>
    </source>
</evidence>
<sequence length="355" mass="36788">MTAMMKGSAFLRMAIAKAVTRGNGIETAEYAASRWGEGSQPARLLKATVASGATVSDAWGEELVSEYAAVAADFLGLVRQQSIIGRLTGLRRVPLRVPVLAITSGATPAWVPEGAAMPLTSMQFQRRTLEALRIAAMTVATEELLTSADPAAEASIRADLVRAIMEASDTAFIDPANAGVADEMPSSVTNGLTPVEANPAGSFKADLERLVASFGGDLTTAVLVGKPELLVQLSGADYPNVGARGGEIAGIPAIASRSMPNDGDGNYQLALIDPTGIAYAADDVGAEIRASSQTTVQMLDNPTMDSTTPTATTTVSLWQVNAVAIAAMIRENWRVERAGSVALLSGIAPSEEPAS</sequence>
<dbReference type="InterPro" id="IPR024455">
    <property type="entry name" value="Phage_capsid"/>
</dbReference>
<proteinExistence type="predicted"/>
<dbReference type="SUPFAM" id="SSF56563">
    <property type="entry name" value="Major capsid protein gp5"/>
    <property type="match status" value="1"/>
</dbReference>
<dbReference type="AlphaFoldDB" id="A0A4U1L540"/>
<dbReference type="Gene3D" id="3.30.2400.10">
    <property type="entry name" value="Major capsid protein gp5"/>
    <property type="match status" value="1"/>
</dbReference>
<keyword evidence="4" id="KW-1185">Reference proteome</keyword>
<name>A0A4U1L540_9SPHN</name>
<protein>
    <submittedName>
        <fullName evidence="3">Phage major capsid protein</fullName>
    </submittedName>
</protein>